<comment type="caution">
    <text evidence="2">The sequence shown here is derived from an EMBL/GenBank/DDBJ whole genome shotgun (WGS) entry which is preliminary data.</text>
</comment>
<name>A0A8H4AW52_GIGMA</name>
<sequence length="126" mass="15654">MKKRIPEYYYNKIVTEEERTRNYLTCVTNKVNDYDTLKIEFESEKKKFNKKIKVLERENRILKNTIRKKDKDILKEERKLDELNREIIEGQNDDDMVYSRKMREKDDEISRKMQEKMMKFLNFDIN</sequence>
<feature type="coiled-coil region" evidence="1">
    <location>
        <begin position="38"/>
        <end position="93"/>
    </location>
</feature>
<evidence type="ECO:0000256" key="1">
    <source>
        <dbReference type="SAM" id="Coils"/>
    </source>
</evidence>
<gene>
    <name evidence="2" type="ORF">F8M41_007520</name>
</gene>
<proteinExistence type="predicted"/>
<evidence type="ECO:0000313" key="3">
    <source>
        <dbReference type="Proteomes" id="UP000439903"/>
    </source>
</evidence>
<dbReference type="Proteomes" id="UP000439903">
    <property type="component" value="Unassembled WGS sequence"/>
</dbReference>
<keyword evidence="3" id="KW-1185">Reference proteome</keyword>
<reference evidence="2 3" key="1">
    <citation type="journal article" date="2019" name="Environ. Microbiol.">
        <title>At the nexus of three kingdoms: the genome of the mycorrhizal fungus Gigaspora margarita provides insights into plant, endobacterial and fungal interactions.</title>
        <authorList>
            <person name="Venice F."/>
            <person name="Ghignone S."/>
            <person name="Salvioli di Fossalunga A."/>
            <person name="Amselem J."/>
            <person name="Novero M."/>
            <person name="Xianan X."/>
            <person name="Sedzielewska Toro K."/>
            <person name="Morin E."/>
            <person name="Lipzen A."/>
            <person name="Grigoriev I.V."/>
            <person name="Henrissat B."/>
            <person name="Martin F.M."/>
            <person name="Bonfante P."/>
        </authorList>
    </citation>
    <scope>NUCLEOTIDE SEQUENCE [LARGE SCALE GENOMIC DNA]</scope>
    <source>
        <strain evidence="2 3">BEG34</strain>
    </source>
</reference>
<dbReference type="EMBL" id="WTPW01000177">
    <property type="protein sequence ID" value="KAF0538752.1"/>
    <property type="molecule type" value="Genomic_DNA"/>
</dbReference>
<accession>A0A8H4AW52</accession>
<dbReference type="AlphaFoldDB" id="A0A8H4AW52"/>
<keyword evidence="1" id="KW-0175">Coiled coil</keyword>
<organism evidence="2 3">
    <name type="scientific">Gigaspora margarita</name>
    <dbReference type="NCBI Taxonomy" id="4874"/>
    <lineage>
        <taxon>Eukaryota</taxon>
        <taxon>Fungi</taxon>
        <taxon>Fungi incertae sedis</taxon>
        <taxon>Mucoromycota</taxon>
        <taxon>Glomeromycotina</taxon>
        <taxon>Glomeromycetes</taxon>
        <taxon>Diversisporales</taxon>
        <taxon>Gigasporaceae</taxon>
        <taxon>Gigaspora</taxon>
    </lineage>
</organism>
<protein>
    <submittedName>
        <fullName evidence="2">Uncharacterized protein</fullName>
    </submittedName>
</protein>
<evidence type="ECO:0000313" key="2">
    <source>
        <dbReference type="EMBL" id="KAF0538752.1"/>
    </source>
</evidence>